<evidence type="ECO:0000313" key="5">
    <source>
        <dbReference type="EMBL" id="MBC5729572.1"/>
    </source>
</evidence>
<dbReference type="GO" id="GO:0005524">
    <property type="term" value="F:ATP binding"/>
    <property type="evidence" value="ECO:0007669"/>
    <property type="project" value="UniProtKB-KW"/>
</dbReference>
<dbReference type="InterPro" id="IPR017871">
    <property type="entry name" value="ABC_transporter-like_CS"/>
</dbReference>
<keyword evidence="1" id="KW-0813">Transport</keyword>
<organism evidence="5 6">
    <name type="scientific">Pseudoflavonifractor hominis</name>
    <dbReference type="NCBI Taxonomy" id="2763059"/>
    <lineage>
        <taxon>Bacteria</taxon>
        <taxon>Bacillati</taxon>
        <taxon>Bacillota</taxon>
        <taxon>Clostridia</taxon>
        <taxon>Eubacteriales</taxon>
        <taxon>Oscillospiraceae</taxon>
        <taxon>Pseudoflavonifractor</taxon>
    </lineage>
</organism>
<dbReference type="PANTHER" id="PTHR42788">
    <property type="entry name" value="TAURINE IMPORT ATP-BINDING PROTEIN-RELATED"/>
    <property type="match status" value="1"/>
</dbReference>
<evidence type="ECO:0000313" key="6">
    <source>
        <dbReference type="Proteomes" id="UP000660021"/>
    </source>
</evidence>
<comment type="caution">
    <text evidence="5">The sequence shown here is derived from an EMBL/GenBank/DDBJ whole genome shotgun (WGS) entry which is preliminary data.</text>
</comment>
<protein>
    <submittedName>
        <fullName evidence="5">ATP-binding cassette domain-containing protein</fullName>
    </submittedName>
</protein>
<feature type="domain" description="ABC transporter" evidence="4">
    <location>
        <begin position="2"/>
        <end position="193"/>
    </location>
</feature>
<dbReference type="Gene3D" id="3.40.50.300">
    <property type="entry name" value="P-loop containing nucleotide triphosphate hydrolases"/>
    <property type="match status" value="1"/>
</dbReference>
<dbReference type="InterPro" id="IPR003439">
    <property type="entry name" value="ABC_transporter-like_ATP-bd"/>
</dbReference>
<gene>
    <name evidence="5" type="ORF">H8S34_01830</name>
</gene>
<keyword evidence="2" id="KW-0547">Nucleotide-binding</keyword>
<accession>A0ABR7HQ52</accession>
<dbReference type="PROSITE" id="PS00211">
    <property type="entry name" value="ABC_TRANSPORTER_1"/>
    <property type="match status" value="1"/>
</dbReference>
<evidence type="ECO:0000256" key="1">
    <source>
        <dbReference type="ARBA" id="ARBA00022448"/>
    </source>
</evidence>
<evidence type="ECO:0000256" key="3">
    <source>
        <dbReference type="ARBA" id="ARBA00022840"/>
    </source>
</evidence>
<proteinExistence type="predicted"/>
<dbReference type="InterPro" id="IPR003593">
    <property type="entry name" value="AAA+_ATPase"/>
</dbReference>
<dbReference type="InterPro" id="IPR027417">
    <property type="entry name" value="P-loop_NTPase"/>
</dbReference>
<reference evidence="5 6" key="1">
    <citation type="submission" date="2020-08" db="EMBL/GenBank/DDBJ databases">
        <title>Genome public.</title>
        <authorList>
            <person name="Liu C."/>
            <person name="Sun Q."/>
        </authorList>
    </citation>
    <scope>NUCLEOTIDE SEQUENCE [LARGE SCALE GENOMIC DNA]</scope>
    <source>
        <strain evidence="5 6">New-38</strain>
    </source>
</reference>
<evidence type="ECO:0000259" key="4">
    <source>
        <dbReference type="PROSITE" id="PS50893"/>
    </source>
</evidence>
<dbReference type="InterPro" id="IPR050166">
    <property type="entry name" value="ABC_transporter_ATP-bind"/>
</dbReference>
<dbReference type="SMART" id="SM00382">
    <property type="entry name" value="AAA"/>
    <property type="match status" value="1"/>
</dbReference>
<dbReference type="RefSeq" id="WP_101693654.1">
    <property type="nucleotide sequence ID" value="NZ_JACOPR010000001.1"/>
</dbReference>
<dbReference type="Proteomes" id="UP000660021">
    <property type="component" value="Unassembled WGS sequence"/>
</dbReference>
<keyword evidence="6" id="KW-1185">Reference proteome</keyword>
<evidence type="ECO:0000256" key="2">
    <source>
        <dbReference type="ARBA" id="ARBA00022741"/>
    </source>
</evidence>
<keyword evidence="3 5" id="KW-0067">ATP-binding</keyword>
<dbReference type="SUPFAM" id="SSF52540">
    <property type="entry name" value="P-loop containing nucleoside triphosphate hydrolases"/>
    <property type="match status" value="1"/>
</dbReference>
<dbReference type="Pfam" id="PF00005">
    <property type="entry name" value="ABC_tran"/>
    <property type="match status" value="1"/>
</dbReference>
<dbReference type="PANTHER" id="PTHR42788:SF19">
    <property type="entry name" value="ALIPHATIC SULFONATES IMPORT ATP-BINDING PROTEIN SSUB 2"/>
    <property type="match status" value="1"/>
</dbReference>
<name>A0ABR7HQ52_9FIRM</name>
<dbReference type="PROSITE" id="PS50893">
    <property type="entry name" value="ABC_TRANSPORTER_2"/>
    <property type="match status" value="1"/>
</dbReference>
<sequence>MLRIHELTVSFGEKRVLDSFSLTLPGEGITALAGPSGCGKTTLLRTLAGLERPAGGTFTLPGEAVLLFQEDRLFPWRRTGEQIADVLPRARRQEVGKFLSLVELEGEEDRPIQVLSGGMRRRLALARALACEGGVYLLDEPFTGVDKERAGRILERIRALGKPVLLSSHEEGVLALADRVVHLEGPPLRLREL</sequence>
<dbReference type="EMBL" id="JACOPR010000001">
    <property type="protein sequence ID" value="MBC5729572.1"/>
    <property type="molecule type" value="Genomic_DNA"/>
</dbReference>